<evidence type="ECO:0000256" key="2">
    <source>
        <dbReference type="ARBA" id="ARBA00022630"/>
    </source>
</evidence>
<dbReference type="Gene3D" id="3.50.50.60">
    <property type="entry name" value="FAD/NAD(P)-binding domain"/>
    <property type="match status" value="1"/>
</dbReference>
<keyword evidence="3" id="KW-0274">FAD</keyword>
<comment type="caution">
    <text evidence="8">The sequence shown here is derived from an EMBL/GenBank/DDBJ whole genome shotgun (WGS) entry which is preliminary data.</text>
</comment>
<name>A0A9P6MSR2_9FUNG</name>
<evidence type="ECO:0000313" key="8">
    <source>
        <dbReference type="EMBL" id="KAG0011463.1"/>
    </source>
</evidence>
<dbReference type="PANTHER" id="PTHR13789">
    <property type="entry name" value="MONOOXYGENASE"/>
    <property type="match status" value="1"/>
</dbReference>
<dbReference type="InterPro" id="IPR050493">
    <property type="entry name" value="FAD-dep_Monooxygenase_BioMet"/>
</dbReference>
<dbReference type="AlphaFoldDB" id="A0A9P6MSR2"/>
<evidence type="ECO:0000256" key="4">
    <source>
        <dbReference type="ARBA" id="ARBA00023002"/>
    </source>
</evidence>
<keyword evidence="4" id="KW-0560">Oxidoreductase</keyword>
<evidence type="ECO:0000256" key="5">
    <source>
        <dbReference type="ARBA" id="ARBA00023033"/>
    </source>
</evidence>
<protein>
    <recommendedName>
        <fullName evidence="7">FAD-binding domain-containing protein</fullName>
    </recommendedName>
</protein>
<dbReference type="GO" id="GO:0071949">
    <property type="term" value="F:FAD binding"/>
    <property type="evidence" value="ECO:0007669"/>
    <property type="project" value="InterPro"/>
</dbReference>
<gene>
    <name evidence="8" type="ORF">BGZ80_000675</name>
</gene>
<keyword evidence="6" id="KW-0472">Membrane</keyword>
<evidence type="ECO:0000256" key="1">
    <source>
        <dbReference type="ARBA" id="ARBA00007992"/>
    </source>
</evidence>
<dbReference type="Pfam" id="PF01494">
    <property type="entry name" value="FAD_binding_3"/>
    <property type="match status" value="1"/>
</dbReference>
<keyword evidence="5" id="KW-0503">Monooxygenase</keyword>
<evidence type="ECO:0000313" key="9">
    <source>
        <dbReference type="Proteomes" id="UP000703661"/>
    </source>
</evidence>
<comment type="similarity">
    <text evidence="1">Belongs to the paxM FAD-dependent monooxygenase family.</text>
</comment>
<dbReference type="PANTHER" id="PTHR13789:SF309">
    <property type="entry name" value="PUTATIVE (AFU_ORTHOLOGUE AFUA_6G14510)-RELATED"/>
    <property type="match status" value="1"/>
</dbReference>
<dbReference type="InterPro" id="IPR002938">
    <property type="entry name" value="FAD-bd"/>
</dbReference>
<evidence type="ECO:0000256" key="6">
    <source>
        <dbReference type="SAM" id="Phobius"/>
    </source>
</evidence>
<reference evidence="8" key="1">
    <citation type="journal article" date="2020" name="Fungal Divers.">
        <title>Resolving the Mortierellaceae phylogeny through synthesis of multi-gene phylogenetics and phylogenomics.</title>
        <authorList>
            <person name="Vandepol N."/>
            <person name="Liber J."/>
            <person name="Desiro A."/>
            <person name="Na H."/>
            <person name="Kennedy M."/>
            <person name="Barry K."/>
            <person name="Grigoriev I.V."/>
            <person name="Miller A.N."/>
            <person name="O'Donnell K."/>
            <person name="Stajich J.E."/>
            <person name="Bonito G."/>
        </authorList>
    </citation>
    <scope>NUCLEOTIDE SEQUENCE</scope>
    <source>
        <strain evidence="8">NRRL 2769</strain>
    </source>
</reference>
<feature type="domain" description="FAD-binding" evidence="7">
    <location>
        <begin position="19"/>
        <end position="172"/>
    </location>
</feature>
<evidence type="ECO:0000256" key="3">
    <source>
        <dbReference type="ARBA" id="ARBA00022827"/>
    </source>
</evidence>
<dbReference type="EMBL" id="JAAAID010001144">
    <property type="protein sequence ID" value="KAG0011463.1"/>
    <property type="molecule type" value="Genomic_DNA"/>
</dbReference>
<proteinExistence type="inferred from homology"/>
<keyword evidence="2" id="KW-0285">Flavoprotein</keyword>
<dbReference type="PRINTS" id="PR00420">
    <property type="entry name" value="RNGMNOXGNASE"/>
</dbReference>
<sequence>MSIYPSQPPPVSCDGKTPHVMIVGAGLAGLLLAILLDRINVPYEIYERSDKVRPLGGIMSLNANILPALEQLDILEDLKKVSYPSRNLNIYTGSLEKIASVGDVAEAYEAPRFYDLLFSRVPTERIHFRKKVMSIAHNKEGAMIRCSDGTTYHGDILVGADGANSGVRQSLYKLMQSNGQLPDSDAKGLSKCNVCLVGTTDPLDPEKYPGLGGPSALLYQMIGEGTSYTWSSMTVPNNQICWNAVMQLGSDESEDERFRNSEWGPESNEAMIKEVRDFRVPTGTLGDLIDATPKD</sequence>
<feature type="non-terminal residue" evidence="8">
    <location>
        <position position="295"/>
    </location>
</feature>
<organism evidence="8 9">
    <name type="scientific">Entomortierella chlamydospora</name>
    <dbReference type="NCBI Taxonomy" id="101097"/>
    <lineage>
        <taxon>Eukaryota</taxon>
        <taxon>Fungi</taxon>
        <taxon>Fungi incertae sedis</taxon>
        <taxon>Mucoromycota</taxon>
        <taxon>Mortierellomycotina</taxon>
        <taxon>Mortierellomycetes</taxon>
        <taxon>Mortierellales</taxon>
        <taxon>Mortierellaceae</taxon>
        <taxon>Entomortierella</taxon>
    </lineage>
</organism>
<dbReference type="InterPro" id="IPR036188">
    <property type="entry name" value="FAD/NAD-bd_sf"/>
</dbReference>
<accession>A0A9P6MSR2</accession>
<evidence type="ECO:0000259" key="7">
    <source>
        <dbReference type="Pfam" id="PF01494"/>
    </source>
</evidence>
<keyword evidence="6" id="KW-0812">Transmembrane</keyword>
<feature type="transmembrane region" description="Helical" evidence="6">
    <location>
        <begin position="20"/>
        <end position="39"/>
    </location>
</feature>
<dbReference type="Proteomes" id="UP000703661">
    <property type="component" value="Unassembled WGS sequence"/>
</dbReference>
<dbReference type="SUPFAM" id="SSF51905">
    <property type="entry name" value="FAD/NAD(P)-binding domain"/>
    <property type="match status" value="1"/>
</dbReference>
<keyword evidence="9" id="KW-1185">Reference proteome</keyword>
<keyword evidence="6" id="KW-1133">Transmembrane helix</keyword>
<dbReference type="GO" id="GO:0004497">
    <property type="term" value="F:monooxygenase activity"/>
    <property type="evidence" value="ECO:0007669"/>
    <property type="project" value="UniProtKB-KW"/>
</dbReference>